<dbReference type="PANTHER" id="PTHR20900:SF0">
    <property type="entry name" value="NADH DEHYDROGENASE [UBIQUINONE] 1 BETA SUBCOMPLEX SUBUNIT 7"/>
    <property type="match status" value="1"/>
</dbReference>
<evidence type="ECO:0000256" key="11">
    <source>
        <dbReference type="ARBA" id="ARBA00023136"/>
    </source>
</evidence>
<evidence type="ECO:0000313" key="14">
    <source>
        <dbReference type="Proteomes" id="UP000604825"/>
    </source>
</evidence>
<reference evidence="13" key="1">
    <citation type="submission" date="2020-10" db="EMBL/GenBank/DDBJ databases">
        <authorList>
            <person name="Han B."/>
            <person name="Lu T."/>
            <person name="Zhao Q."/>
            <person name="Huang X."/>
            <person name="Zhao Y."/>
        </authorList>
    </citation>
    <scope>NUCLEOTIDE SEQUENCE</scope>
</reference>
<evidence type="ECO:0000256" key="5">
    <source>
        <dbReference type="ARBA" id="ARBA00018677"/>
    </source>
</evidence>
<accession>A0A811MKR1</accession>
<dbReference type="Pfam" id="PF05676">
    <property type="entry name" value="NDUF_B7"/>
    <property type="match status" value="1"/>
</dbReference>
<organism evidence="13 14">
    <name type="scientific">Miscanthus lutarioriparius</name>
    <dbReference type="NCBI Taxonomy" id="422564"/>
    <lineage>
        <taxon>Eukaryota</taxon>
        <taxon>Viridiplantae</taxon>
        <taxon>Streptophyta</taxon>
        <taxon>Embryophyta</taxon>
        <taxon>Tracheophyta</taxon>
        <taxon>Spermatophyta</taxon>
        <taxon>Magnoliopsida</taxon>
        <taxon>Liliopsida</taxon>
        <taxon>Poales</taxon>
        <taxon>Poaceae</taxon>
        <taxon>PACMAD clade</taxon>
        <taxon>Panicoideae</taxon>
        <taxon>Andropogonodae</taxon>
        <taxon>Andropogoneae</taxon>
        <taxon>Saccharinae</taxon>
        <taxon>Miscanthus</taxon>
    </lineage>
</organism>
<comment type="caution">
    <text evidence="13">The sequence shown here is derived from an EMBL/GenBank/DDBJ whole genome shotgun (WGS) entry which is preliminary data.</text>
</comment>
<dbReference type="EMBL" id="CAJGYO010000002">
    <property type="protein sequence ID" value="CAD6209383.1"/>
    <property type="molecule type" value="Genomic_DNA"/>
</dbReference>
<dbReference type="GO" id="GO:0005743">
    <property type="term" value="C:mitochondrial inner membrane"/>
    <property type="evidence" value="ECO:0007669"/>
    <property type="project" value="UniProtKB-SubCell"/>
</dbReference>
<gene>
    <name evidence="13" type="ORF">NCGR_LOCUS5589</name>
</gene>
<keyword evidence="11" id="KW-0472">Membrane</keyword>
<dbReference type="PROSITE" id="PS51808">
    <property type="entry name" value="CHCH"/>
    <property type="match status" value="1"/>
</dbReference>
<dbReference type="InterPro" id="IPR008698">
    <property type="entry name" value="NDUB7"/>
</dbReference>
<comment type="function">
    <text evidence="1">Accessory subunit of the mitochondrial membrane respiratory chain NADH dehydrogenase (Complex I), that is believed not to be involved in catalysis. Complex I functions in the transfer of electrons from NADH to the respiratory chain. The immediate electron acceptor for the enzyme is believed to be ubiquinone.</text>
</comment>
<keyword evidence="7" id="KW-0679">Respiratory chain</keyword>
<evidence type="ECO:0000256" key="9">
    <source>
        <dbReference type="ARBA" id="ARBA00022982"/>
    </source>
</evidence>
<dbReference type="PANTHER" id="PTHR20900">
    <property type="entry name" value="NADH:UBIQUINONE OXIDOREDUCTASE B18-LIKE SUBUNIT"/>
    <property type="match status" value="1"/>
</dbReference>
<keyword evidence="9" id="KW-0249">Electron transport</keyword>
<protein>
    <recommendedName>
        <fullName evidence="5">NADH dehydrogenase [ubiquinone] 1 beta subcomplex subunit 7</fullName>
    </recommendedName>
</protein>
<keyword evidence="12" id="KW-1015">Disulfide bond</keyword>
<evidence type="ECO:0000256" key="8">
    <source>
        <dbReference type="ARBA" id="ARBA00022792"/>
    </source>
</evidence>
<name>A0A811MKR1_9POAL</name>
<comment type="similarity">
    <text evidence="4">Belongs to the complex I NDUFB7 subunit family.</text>
</comment>
<keyword evidence="6" id="KW-0813">Transport</keyword>
<dbReference type="GO" id="GO:0005758">
    <property type="term" value="C:mitochondrial intermembrane space"/>
    <property type="evidence" value="ECO:0007669"/>
    <property type="project" value="UniProtKB-SubCell"/>
</dbReference>
<dbReference type="Proteomes" id="UP000604825">
    <property type="component" value="Unassembled WGS sequence"/>
</dbReference>
<keyword evidence="10" id="KW-0496">Mitochondrion</keyword>
<evidence type="ECO:0000256" key="7">
    <source>
        <dbReference type="ARBA" id="ARBA00022660"/>
    </source>
</evidence>
<evidence type="ECO:0000256" key="6">
    <source>
        <dbReference type="ARBA" id="ARBA00022448"/>
    </source>
</evidence>
<evidence type="ECO:0000256" key="4">
    <source>
        <dbReference type="ARBA" id="ARBA00008006"/>
    </source>
</evidence>
<evidence type="ECO:0000256" key="1">
    <source>
        <dbReference type="ARBA" id="ARBA00003195"/>
    </source>
</evidence>
<dbReference type="OrthoDB" id="268414at2759"/>
<dbReference type="AlphaFoldDB" id="A0A811MKR1"/>
<evidence type="ECO:0000256" key="3">
    <source>
        <dbReference type="ARBA" id="ARBA00004637"/>
    </source>
</evidence>
<comment type="subcellular location">
    <subcellularLocation>
        <location evidence="3">Mitochondrion inner membrane</location>
        <topology evidence="3">Peripheral membrane protein</topology>
    </subcellularLocation>
    <subcellularLocation>
        <location evidence="2">Mitochondrion intermembrane space</location>
    </subcellularLocation>
</comment>
<evidence type="ECO:0000256" key="10">
    <source>
        <dbReference type="ARBA" id="ARBA00023128"/>
    </source>
</evidence>
<keyword evidence="8" id="KW-0999">Mitochondrion inner membrane</keyword>
<sequence>MEAAAAAAGVELGSSKPQIATQAEMAEARVPLAYRDQCAHLLIPLNKCRVAEFYLPWKCEPERHAYEKCEYELVMERMLKMQKDPRGAGGQGQGRRLHWPHPCHRKARLMRPRPDPFDLGELRLRHAVLNFFSSGFSSAAVTEFVIWM</sequence>
<evidence type="ECO:0000256" key="12">
    <source>
        <dbReference type="ARBA" id="ARBA00023157"/>
    </source>
</evidence>
<proteinExistence type="inferred from homology"/>
<evidence type="ECO:0000256" key="2">
    <source>
        <dbReference type="ARBA" id="ARBA00004569"/>
    </source>
</evidence>
<evidence type="ECO:0000313" key="13">
    <source>
        <dbReference type="EMBL" id="CAD6209383.1"/>
    </source>
</evidence>
<keyword evidence="14" id="KW-1185">Reference proteome</keyword>